<accession>A0A9W6NA34</accession>
<keyword evidence="6 10" id="KW-0406">Ion transport</keyword>
<dbReference type="Proteomes" id="UP001143330">
    <property type="component" value="Unassembled WGS sequence"/>
</dbReference>
<comment type="similarity">
    <text evidence="1 10">Belongs to the alphaproteobacteria porin family.</text>
</comment>
<feature type="signal peptide" evidence="10">
    <location>
        <begin position="1"/>
        <end position="31"/>
    </location>
</feature>
<proteinExistence type="inferred from homology"/>
<name>A0A9W6NA34_9HYPH</name>
<keyword evidence="4 10" id="KW-0812">Transmembrane</keyword>
<dbReference type="GO" id="GO:0046930">
    <property type="term" value="C:pore complex"/>
    <property type="evidence" value="ECO:0007669"/>
    <property type="project" value="UniProtKB-KW"/>
</dbReference>
<keyword evidence="5 10" id="KW-0732">Signal</keyword>
<dbReference type="AlphaFoldDB" id="A0A9W6NA34"/>
<evidence type="ECO:0000256" key="8">
    <source>
        <dbReference type="ARBA" id="ARBA00023136"/>
    </source>
</evidence>
<evidence type="ECO:0000313" key="13">
    <source>
        <dbReference type="Proteomes" id="UP001143330"/>
    </source>
</evidence>
<evidence type="ECO:0000256" key="6">
    <source>
        <dbReference type="ARBA" id="ARBA00023065"/>
    </source>
</evidence>
<evidence type="ECO:0000256" key="10">
    <source>
        <dbReference type="RuleBase" id="RU364005"/>
    </source>
</evidence>
<dbReference type="InterPro" id="IPR003684">
    <property type="entry name" value="Porin_alphabac"/>
</dbReference>
<keyword evidence="8 10" id="KW-0472">Membrane</keyword>
<evidence type="ECO:0000256" key="11">
    <source>
        <dbReference type="SAM" id="MobiDB-lite"/>
    </source>
</evidence>
<gene>
    <name evidence="12" type="ORF">GCM10017653_21090</name>
</gene>
<feature type="chain" id="PRO_5041011691" description="Porin" evidence="10">
    <location>
        <begin position="32"/>
        <end position="96"/>
    </location>
</feature>
<evidence type="ECO:0000256" key="1">
    <source>
        <dbReference type="ARBA" id="ARBA00009521"/>
    </source>
</evidence>
<keyword evidence="9 10" id="KW-0998">Cell outer membrane</keyword>
<dbReference type="GO" id="GO:0015288">
    <property type="term" value="F:porin activity"/>
    <property type="evidence" value="ECO:0007669"/>
    <property type="project" value="UniProtKB-KW"/>
</dbReference>
<dbReference type="GO" id="GO:0006811">
    <property type="term" value="P:monoatomic ion transport"/>
    <property type="evidence" value="ECO:0007669"/>
    <property type="project" value="UniProtKB-KW"/>
</dbReference>
<keyword evidence="13" id="KW-1185">Reference proteome</keyword>
<dbReference type="EMBL" id="BSFM01000011">
    <property type="protein sequence ID" value="GLK84039.1"/>
    <property type="molecule type" value="Genomic_DNA"/>
</dbReference>
<evidence type="ECO:0000313" key="12">
    <source>
        <dbReference type="EMBL" id="GLK84039.1"/>
    </source>
</evidence>
<dbReference type="RefSeq" id="WP_213364230.1">
    <property type="nucleotide sequence ID" value="NZ_BSFM01000011.1"/>
</dbReference>
<comment type="function">
    <text evidence="10">Forms passive diffusion pores that allow small molecular weight hydrophilic materials across the outer membrane.</text>
</comment>
<evidence type="ECO:0000256" key="7">
    <source>
        <dbReference type="ARBA" id="ARBA00023114"/>
    </source>
</evidence>
<dbReference type="GO" id="GO:0009279">
    <property type="term" value="C:cell outer membrane"/>
    <property type="evidence" value="ECO:0007669"/>
    <property type="project" value="UniProtKB-SubCell"/>
</dbReference>
<keyword evidence="2 10" id="KW-0813">Transport</keyword>
<comment type="subcellular location">
    <subcellularLocation>
        <location evidence="10">Cell outer membrane</location>
        <topology evidence="10">Multi-pass membrane protein</topology>
    </subcellularLocation>
</comment>
<evidence type="ECO:0000256" key="5">
    <source>
        <dbReference type="ARBA" id="ARBA00022729"/>
    </source>
</evidence>
<dbReference type="Pfam" id="PF02530">
    <property type="entry name" value="Porin_2"/>
    <property type="match status" value="1"/>
</dbReference>
<keyword evidence="7 10" id="KW-0626">Porin</keyword>
<evidence type="ECO:0000256" key="2">
    <source>
        <dbReference type="ARBA" id="ARBA00022448"/>
    </source>
</evidence>
<evidence type="ECO:0000256" key="9">
    <source>
        <dbReference type="ARBA" id="ARBA00023237"/>
    </source>
</evidence>
<comment type="domain">
    <text evidence="10">Consists of 16-stranded beta-barrel sheets, with large surface-exposed loops, that form a transmembrane pore at the center of each barrel. The pore is partially ocluded by a peptide loop that folds into the pore lumen.</text>
</comment>
<reference evidence="12" key="1">
    <citation type="journal article" date="2014" name="Int. J. Syst. Evol. Microbiol.">
        <title>Complete genome sequence of Corynebacterium casei LMG S-19264T (=DSM 44701T), isolated from a smear-ripened cheese.</title>
        <authorList>
            <consortium name="US DOE Joint Genome Institute (JGI-PGF)"/>
            <person name="Walter F."/>
            <person name="Albersmeier A."/>
            <person name="Kalinowski J."/>
            <person name="Ruckert C."/>
        </authorList>
    </citation>
    <scope>NUCLEOTIDE SEQUENCE</scope>
    <source>
        <strain evidence="12">VKM B-2789</strain>
    </source>
</reference>
<evidence type="ECO:0000256" key="3">
    <source>
        <dbReference type="ARBA" id="ARBA00022452"/>
    </source>
</evidence>
<reference evidence="12" key="2">
    <citation type="submission" date="2023-01" db="EMBL/GenBank/DDBJ databases">
        <authorList>
            <person name="Sun Q."/>
            <person name="Evtushenko L."/>
        </authorList>
    </citation>
    <scope>NUCLEOTIDE SEQUENCE</scope>
    <source>
        <strain evidence="12">VKM B-2789</strain>
    </source>
</reference>
<feature type="region of interest" description="Disordered" evidence="11">
    <location>
        <begin position="30"/>
        <end position="49"/>
    </location>
</feature>
<sequence length="96" mass="9574">MNQVTGTVRQAAGLAVLAVVGLVSVSAAAVAGSPTPPAPQPTADGRPDPVCASYGKDFTRVAGTSTCVKISGYVQTDGYRQSLLTGDPLAPALTSK</sequence>
<protein>
    <recommendedName>
        <fullName evidence="10">Porin</fullName>
    </recommendedName>
</protein>
<keyword evidence="3 10" id="KW-1134">Transmembrane beta strand</keyword>
<organism evidence="12 13">
    <name type="scientific">Ancylobacter defluvii</name>
    <dbReference type="NCBI Taxonomy" id="1282440"/>
    <lineage>
        <taxon>Bacteria</taxon>
        <taxon>Pseudomonadati</taxon>
        <taxon>Pseudomonadota</taxon>
        <taxon>Alphaproteobacteria</taxon>
        <taxon>Hyphomicrobiales</taxon>
        <taxon>Xanthobacteraceae</taxon>
        <taxon>Ancylobacter</taxon>
    </lineage>
</organism>
<comment type="caution">
    <text evidence="12">The sequence shown here is derived from an EMBL/GenBank/DDBJ whole genome shotgun (WGS) entry which is preliminary data.</text>
</comment>
<evidence type="ECO:0000256" key="4">
    <source>
        <dbReference type="ARBA" id="ARBA00022692"/>
    </source>
</evidence>